<evidence type="ECO:0008006" key="4">
    <source>
        <dbReference type="Google" id="ProtNLM"/>
    </source>
</evidence>
<proteinExistence type="predicted"/>
<protein>
    <recommendedName>
        <fullName evidence="4">Extracellular membrane protein CFEM domain-containing protein</fullName>
    </recommendedName>
</protein>
<feature type="chain" id="PRO_5012428370" description="Extracellular membrane protein CFEM domain-containing protein" evidence="1">
    <location>
        <begin position="22"/>
        <end position="63"/>
    </location>
</feature>
<dbReference type="OrthoDB" id="4188790at2759"/>
<dbReference type="AlphaFoldDB" id="A0A2B7XDI1"/>
<evidence type="ECO:0000256" key="1">
    <source>
        <dbReference type="SAM" id="SignalP"/>
    </source>
</evidence>
<keyword evidence="1" id="KW-0732">Signal</keyword>
<feature type="signal peptide" evidence="1">
    <location>
        <begin position="1"/>
        <end position="21"/>
    </location>
</feature>
<comment type="caution">
    <text evidence="2">The sequence shown here is derived from an EMBL/GenBank/DDBJ whole genome shotgun (WGS) entry which is preliminary data.</text>
</comment>
<accession>A0A2B7XDI1</accession>
<organism evidence="2 3">
    <name type="scientific">Blastomyces parvus</name>
    <dbReference type="NCBI Taxonomy" id="2060905"/>
    <lineage>
        <taxon>Eukaryota</taxon>
        <taxon>Fungi</taxon>
        <taxon>Dikarya</taxon>
        <taxon>Ascomycota</taxon>
        <taxon>Pezizomycotina</taxon>
        <taxon>Eurotiomycetes</taxon>
        <taxon>Eurotiomycetidae</taxon>
        <taxon>Onygenales</taxon>
        <taxon>Ajellomycetaceae</taxon>
        <taxon>Blastomyces</taxon>
    </lineage>
</organism>
<evidence type="ECO:0000313" key="3">
    <source>
        <dbReference type="Proteomes" id="UP000224080"/>
    </source>
</evidence>
<gene>
    <name evidence="2" type="ORF">GX51_02158</name>
</gene>
<reference evidence="2 3" key="1">
    <citation type="submission" date="2017-10" db="EMBL/GenBank/DDBJ databases">
        <title>Comparative genomics in systemic dimorphic fungi from Ajellomycetaceae.</title>
        <authorList>
            <person name="Munoz J.F."/>
            <person name="Mcewen J.G."/>
            <person name="Clay O.K."/>
            <person name="Cuomo C.A."/>
        </authorList>
    </citation>
    <scope>NUCLEOTIDE SEQUENCE [LARGE SCALE GENOMIC DNA]</scope>
    <source>
        <strain evidence="2 3">UAMH130</strain>
    </source>
</reference>
<sequence length="63" mass="6673">MKIDLALTLALVLAATGATAAQRVRVELCRVGQSCGADIDCQADKECQAKAEVRIEPTTPKET</sequence>
<keyword evidence="3" id="KW-1185">Reference proteome</keyword>
<evidence type="ECO:0000313" key="2">
    <source>
        <dbReference type="EMBL" id="PGH06717.1"/>
    </source>
</evidence>
<dbReference type="Proteomes" id="UP000224080">
    <property type="component" value="Unassembled WGS sequence"/>
</dbReference>
<name>A0A2B7XDI1_9EURO</name>
<dbReference type="EMBL" id="PDNC01000019">
    <property type="protein sequence ID" value="PGH06717.1"/>
    <property type="molecule type" value="Genomic_DNA"/>
</dbReference>